<evidence type="ECO:0000313" key="4">
    <source>
        <dbReference type="Proteomes" id="UP001469553"/>
    </source>
</evidence>
<keyword evidence="4" id="KW-1185">Reference proteome</keyword>
<accession>A0ABV1AG55</accession>
<gene>
    <name evidence="3" type="ORF">AMECASPLE_037723</name>
</gene>
<comment type="caution">
    <text evidence="3">The sequence shown here is derived from an EMBL/GenBank/DDBJ whole genome shotgun (WGS) entry which is preliminary data.</text>
</comment>
<evidence type="ECO:0000313" key="3">
    <source>
        <dbReference type="EMBL" id="MEQ2316942.1"/>
    </source>
</evidence>
<proteinExistence type="predicted"/>
<sequence>KPTMTPPPTSTSPPPASIAPPDSQSLLHTIMCLTCFNVGVSLLLLVLLVLQFVQKNHEEASPATVSSAVRTADVLQGQIICRANRSRDTAETQKLRDVNQDLI</sequence>
<feature type="compositionally biased region" description="Pro residues" evidence="1">
    <location>
        <begin position="1"/>
        <end position="18"/>
    </location>
</feature>
<evidence type="ECO:0000256" key="2">
    <source>
        <dbReference type="SAM" id="Phobius"/>
    </source>
</evidence>
<dbReference type="Proteomes" id="UP001469553">
    <property type="component" value="Unassembled WGS sequence"/>
</dbReference>
<feature type="non-terminal residue" evidence="3">
    <location>
        <position position="1"/>
    </location>
</feature>
<evidence type="ECO:0000256" key="1">
    <source>
        <dbReference type="SAM" id="MobiDB-lite"/>
    </source>
</evidence>
<feature type="transmembrane region" description="Helical" evidence="2">
    <location>
        <begin position="26"/>
        <end position="50"/>
    </location>
</feature>
<name>A0ABV1AG55_9TELE</name>
<protein>
    <submittedName>
        <fullName evidence="3">Uncharacterized protein</fullName>
    </submittedName>
</protein>
<organism evidence="3 4">
    <name type="scientific">Ameca splendens</name>
    <dbReference type="NCBI Taxonomy" id="208324"/>
    <lineage>
        <taxon>Eukaryota</taxon>
        <taxon>Metazoa</taxon>
        <taxon>Chordata</taxon>
        <taxon>Craniata</taxon>
        <taxon>Vertebrata</taxon>
        <taxon>Euteleostomi</taxon>
        <taxon>Actinopterygii</taxon>
        <taxon>Neopterygii</taxon>
        <taxon>Teleostei</taxon>
        <taxon>Neoteleostei</taxon>
        <taxon>Acanthomorphata</taxon>
        <taxon>Ovalentaria</taxon>
        <taxon>Atherinomorphae</taxon>
        <taxon>Cyprinodontiformes</taxon>
        <taxon>Goodeidae</taxon>
        <taxon>Ameca</taxon>
    </lineage>
</organism>
<keyword evidence="2" id="KW-1133">Transmembrane helix</keyword>
<feature type="region of interest" description="Disordered" evidence="1">
    <location>
        <begin position="1"/>
        <end position="21"/>
    </location>
</feature>
<reference evidence="3 4" key="1">
    <citation type="submission" date="2021-06" db="EMBL/GenBank/DDBJ databases">
        <authorList>
            <person name="Palmer J.M."/>
        </authorList>
    </citation>
    <scope>NUCLEOTIDE SEQUENCE [LARGE SCALE GENOMIC DNA]</scope>
    <source>
        <strain evidence="3 4">AS_MEX2019</strain>
        <tissue evidence="3">Muscle</tissue>
    </source>
</reference>
<dbReference type="EMBL" id="JAHRIP010091165">
    <property type="protein sequence ID" value="MEQ2316942.1"/>
    <property type="molecule type" value="Genomic_DNA"/>
</dbReference>
<keyword evidence="2" id="KW-0812">Transmembrane</keyword>
<keyword evidence="2" id="KW-0472">Membrane</keyword>